<dbReference type="Pfam" id="PF13462">
    <property type="entry name" value="Thioredoxin_4"/>
    <property type="match status" value="1"/>
</dbReference>
<evidence type="ECO:0000313" key="4">
    <source>
        <dbReference type="Proteomes" id="UP000176951"/>
    </source>
</evidence>
<comment type="caution">
    <text evidence="3">The sequence shown here is derived from an EMBL/GenBank/DDBJ whole genome shotgun (WGS) entry which is preliminary data.</text>
</comment>
<feature type="transmembrane region" description="Helical" evidence="1">
    <location>
        <begin position="30"/>
        <end position="50"/>
    </location>
</feature>
<protein>
    <recommendedName>
        <fullName evidence="2">Thioredoxin-like fold domain-containing protein</fullName>
    </recommendedName>
</protein>
<dbReference type="EMBL" id="MHSW01000031">
    <property type="protein sequence ID" value="OHA50668.1"/>
    <property type="molecule type" value="Genomic_DNA"/>
</dbReference>
<keyword evidence="1" id="KW-0472">Membrane</keyword>
<keyword evidence="1" id="KW-0812">Transmembrane</keyword>
<feature type="domain" description="Thioredoxin-like fold" evidence="2">
    <location>
        <begin position="74"/>
        <end position="232"/>
    </location>
</feature>
<keyword evidence="1" id="KW-1133">Transmembrane helix</keyword>
<dbReference type="Proteomes" id="UP000176951">
    <property type="component" value="Unassembled WGS sequence"/>
</dbReference>
<organism evidence="3 4">
    <name type="scientific">Candidatus Terrybacteria bacterium RIFCSPLOWO2_01_FULL_40_23</name>
    <dbReference type="NCBI Taxonomy" id="1802366"/>
    <lineage>
        <taxon>Bacteria</taxon>
        <taxon>Candidatus Terryibacteriota</taxon>
    </lineage>
</organism>
<dbReference type="AlphaFoldDB" id="A0A1G2PQS7"/>
<dbReference type="InterPro" id="IPR012336">
    <property type="entry name" value="Thioredoxin-like_fold"/>
</dbReference>
<proteinExistence type="predicted"/>
<sequence length="239" mass="27115">MPSVKPVIPPEEIDILSVNAKSPVNIIKTYWFFIPVFFFVFFAFATVIFYKPRIASQEDMTPKPRAVIPDSGMPYLGRVDAPITVIEFANLGCSNCKLLFDPIESGLRKNYIDKGTIKFYQWPMFSADSNVSQVEALYCASDQSKYWQYRDALINSTIVVLSVADYSKIAQQLKLNSTDFMACVNSRKYAPWLEQKNQERLEANLNESNIMVLVNDMFLSSPQLEDISAAIDREVGGMK</sequence>
<name>A0A1G2PQS7_9BACT</name>
<evidence type="ECO:0000259" key="2">
    <source>
        <dbReference type="Pfam" id="PF13462"/>
    </source>
</evidence>
<accession>A0A1G2PQS7</accession>
<evidence type="ECO:0000256" key="1">
    <source>
        <dbReference type="SAM" id="Phobius"/>
    </source>
</evidence>
<reference evidence="3 4" key="1">
    <citation type="journal article" date="2016" name="Nat. Commun.">
        <title>Thousands of microbial genomes shed light on interconnected biogeochemical processes in an aquifer system.</title>
        <authorList>
            <person name="Anantharaman K."/>
            <person name="Brown C.T."/>
            <person name="Hug L.A."/>
            <person name="Sharon I."/>
            <person name="Castelle C.J."/>
            <person name="Probst A.J."/>
            <person name="Thomas B.C."/>
            <person name="Singh A."/>
            <person name="Wilkins M.J."/>
            <person name="Karaoz U."/>
            <person name="Brodie E.L."/>
            <person name="Williams K.H."/>
            <person name="Hubbard S.S."/>
            <person name="Banfield J.F."/>
        </authorList>
    </citation>
    <scope>NUCLEOTIDE SEQUENCE [LARGE SCALE GENOMIC DNA]</scope>
</reference>
<dbReference type="Gene3D" id="3.40.30.10">
    <property type="entry name" value="Glutaredoxin"/>
    <property type="match status" value="1"/>
</dbReference>
<dbReference type="InterPro" id="IPR036249">
    <property type="entry name" value="Thioredoxin-like_sf"/>
</dbReference>
<dbReference type="SUPFAM" id="SSF52833">
    <property type="entry name" value="Thioredoxin-like"/>
    <property type="match status" value="1"/>
</dbReference>
<gene>
    <name evidence="3" type="ORF">A3A97_01970</name>
</gene>
<evidence type="ECO:0000313" key="3">
    <source>
        <dbReference type="EMBL" id="OHA50668.1"/>
    </source>
</evidence>